<evidence type="ECO:0000256" key="2">
    <source>
        <dbReference type="ARBA" id="ARBA00022617"/>
    </source>
</evidence>
<evidence type="ECO:0000313" key="9">
    <source>
        <dbReference type="EMBL" id="MFC0200790.1"/>
    </source>
</evidence>
<dbReference type="InterPro" id="IPR036909">
    <property type="entry name" value="Cyt_c-like_dom_sf"/>
</dbReference>
<organism evidence="9 10">
    <name type="scientific">Paracoccus rhizosphaerae</name>
    <dbReference type="NCBI Taxonomy" id="1133347"/>
    <lineage>
        <taxon>Bacteria</taxon>
        <taxon>Pseudomonadati</taxon>
        <taxon>Pseudomonadota</taxon>
        <taxon>Alphaproteobacteria</taxon>
        <taxon>Rhodobacterales</taxon>
        <taxon>Paracoccaceae</taxon>
        <taxon>Paracoccus</taxon>
    </lineage>
</organism>
<evidence type="ECO:0000256" key="4">
    <source>
        <dbReference type="ARBA" id="ARBA00022982"/>
    </source>
</evidence>
<evidence type="ECO:0000313" key="10">
    <source>
        <dbReference type="Proteomes" id="UP001589795"/>
    </source>
</evidence>
<dbReference type="InterPro" id="IPR009056">
    <property type="entry name" value="Cyt_c-like_dom"/>
</dbReference>
<feature type="domain" description="Cytochrome c" evidence="8">
    <location>
        <begin position="29"/>
        <end position="107"/>
    </location>
</feature>
<dbReference type="Pfam" id="PF00034">
    <property type="entry name" value="Cytochrom_C"/>
    <property type="match status" value="1"/>
</dbReference>
<keyword evidence="1" id="KW-0813">Transport</keyword>
<dbReference type="Gene3D" id="1.10.760.10">
    <property type="entry name" value="Cytochrome c-like domain"/>
    <property type="match status" value="1"/>
</dbReference>
<comment type="caution">
    <text evidence="9">The sequence shown here is derived from an EMBL/GenBank/DDBJ whole genome shotgun (WGS) entry which is preliminary data.</text>
</comment>
<keyword evidence="2 6" id="KW-0349">Heme</keyword>
<gene>
    <name evidence="9" type="ORF">ACFFIZ_10840</name>
</gene>
<evidence type="ECO:0000259" key="8">
    <source>
        <dbReference type="PROSITE" id="PS51007"/>
    </source>
</evidence>
<dbReference type="InterPro" id="IPR050597">
    <property type="entry name" value="Cytochrome_c_Oxidase_Subunit"/>
</dbReference>
<evidence type="ECO:0000256" key="5">
    <source>
        <dbReference type="ARBA" id="ARBA00023004"/>
    </source>
</evidence>
<evidence type="ECO:0000256" key="3">
    <source>
        <dbReference type="ARBA" id="ARBA00022723"/>
    </source>
</evidence>
<evidence type="ECO:0000256" key="6">
    <source>
        <dbReference type="PROSITE-ProRule" id="PRU00433"/>
    </source>
</evidence>
<keyword evidence="3 6" id="KW-0479">Metal-binding</keyword>
<proteinExistence type="predicted"/>
<reference evidence="9 10" key="1">
    <citation type="submission" date="2024-09" db="EMBL/GenBank/DDBJ databases">
        <authorList>
            <person name="Sun Q."/>
            <person name="Mori K."/>
        </authorList>
    </citation>
    <scope>NUCLEOTIDE SEQUENCE [LARGE SCALE GENOMIC DNA]</scope>
    <source>
        <strain evidence="9 10">CCM 7904</strain>
    </source>
</reference>
<keyword evidence="7" id="KW-0732">Signal</keyword>
<evidence type="ECO:0000256" key="1">
    <source>
        <dbReference type="ARBA" id="ARBA00022448"/>
    </source>
</evidence>
<dbReference type="EMBL" id="JBHLWQ010000102">
    <property type="protein sequence ID" value="MFC0200790.1"/>
    <property type="molecule type" value="Genomic_DNA"/>
</dbReference>
<keyword evidence="10" id="KW-1185">Reference proteome</keyword>
<feature type="chain" id="PRO_5045808687" evidence="7">
    <location>
        <begin position="23"/>
        <end position="114"/>
    </location>
</feature>
<dbReference type="PROSITE" id="PS51007">
    <property type="entry name" value="CYTC"/>
    <property type="match status" value="1"/>
</dbReference>
<keyword evidence="4" id="KW-0249">Electron transport</keyword>
<dbReference type="RefSeq" id="WP_265505889.1">
    <property type="nucleotide sequence ID" value="NZ_JAOTBE010000005.1"/>
</dbReference>
<feature type="signal peptide" evidence="7">
    <location>
        <begin position="1"/>
        <end position="22"/>
    </location>
</feature>
<dbReference type="PANTHER" id="PTHR33751:SF9">
    <property type="entry name" value="CYTOCHROME C4"/>
    <property type="match status" value="1"/>
</dbReference>
<accession>A0ABV6CJ67</accession>
<dbReference type="SUPFAM" id="SSF46626">
    <property type="entry name" value="Cytochrome c"/>
    <property type="match status" value="1"/>
</dbReference>
<dbReference type="Proteomes" id="UP001589795">
    <property type="component" value="Unassembled WGS sequence"/>
</dbReference>
<dbReference type="PANTHER" id="PTHR33751">
    <property type="entry name" value="CBB3-TYPE CYTOCHROME C OXIDASE SUBUNIT FIXP"/>
    <property type="match status" value="1"/>
</dbReference>
<name>A0ABV6CJ67_9RHOB</name>
<keyword evidence="5 6" id="KW-0408">Iron</keyword>
<evidence type="ECO:0000256" key="7">
    <source>
        <dbReference type="SAM" id="SignalP"/>
    </source>
</evidence>
<sequence length="114" mass="11953">MMSFCRAAVVAALSLAGSAAQAQTATGGGLAEEGRSLAQTCRVCHGLDGVGTNPMIPNIGGQSAEYLSKQLQDFRAGRREDPQMSIIARDLTDEDIASLAAWYASIVATYDMPD</sequence>
<protein>
    <submittedName>
        <fullName evidence="9">C-type cytochrome</fullName>
    </submittedName>
</protein>